<keyword evidence="1" id="KW-0732">Signal</keyword>
<name>A0A2S9TPN6_9BACT</name>
<feature type="chain" id="PRO_5015658876" description="DUF4878 domain-containing protein" evidence="1">
    <location>
        <begin position="21"/>
        <end position="141"/>
    </location>
</feature>
<evidence type="ECO:0000313" key="2">
    <source>
        <dbReference type="EMBL" id="PRN00796.1"/>
    </source>
</evidence>
<evidence type="ECO:0008006" key="4">
    <source>
        <dbReference type="Google" id="ProtNLM"/>
    </source>
</evidence>
<protein>
    <recommendedName>
        <fullName evidence="4">DUF4878 domain-containing protein</fullName>
    </recommendedName>
</protein>
<proteinExistence type="predicted"/>
<dbReference type="Proteomes" id="UP000238811">
    <property type="component" value="Unassembled WGS sequence"/>
</dbReference>
<feature type="signal peptide" evidence="1">
    <location>
        <begin position="1"/>
        <end position="20"/>
    </location>
</feature>
<dbReference type="AlphaFoldDB" id="A0A2S9TPN6"/>
<gene>
    <name evidence="2" type="ORF">CJ668_04150</name>
</gene>
<organism evidence="2 3">
    <name type="scientific">Aliarcobacter cryaerophilus</name>
    <dbReference type="NCBI Taxonomy" id="28198"/>
    <lineage>
        <taxon>Bacteria</taxon>
        <taxon>Pseudomonadati</taxon>
        <taxon>Campylobacterota</taxon>
        <taxon>Epsilonproteobacteria</taxon>
        <taxon>Campylobacterales</taxon>
        <taxon>Arcobacteraceae</taxon>
        <taxon>Aliarcobacter</taxon>
    </lineage>
</organism>
<evidence type="ECO:0000313" key="3">
    <source>
        <dbReference type="Proteomes" id="UP000238811"/>
    </source>
</evidence>
<accession>A0A2S9TPN6</accession>
<comment type="caution">
    <text evidence="2">The sequence shown here is derived from an EMBL/GenBank/DDBJ whole genome shotgun (WGS) entry which is preliminary data.</text>
</comment>
<reference evidence="2 3" key="1">
    <citation type="submission" date="2017-09" db="EMBL/GenBank/DDBJ databases">
        <title>Reassesment of A. cryaerophilus.</title>
        <authorList>
            <person name="Perez-Cataluna A."/>
            <person name="Collado L."/>
            <person name="Salgado O."/>
            <person name="Lefinanco V."/>
            <person name="Figueras M.J."/>
        </authorList>
    </citation>
    <scope>NUCLEOTIDE SEQUENCE [LARGE SCALE GENOMIC DNA]</scope>
    <source>
        <strain evidence="2 3">LMG 10229</strain>
    </source>
</reference>
<evidence type="ECO:0000256" key="1">
    <source>
        <dbReference type="SAM" id="SignalP"/>
    </source>
</evidence>
<dbReference type="Gene3D" id="3.10.450.50">
    <property type="match status" value="1"/>
</dbReference>
<dbReference type="EMBL" id="NXGD01000004">
    <property type="protein sequence ID" value="PRN00796.1"/>
    <property type="molecule type" value="Genomic_DNA"/>
</dbReference>
<sequence length="141" mass="16187">MKKLFLVLMLVLGFGLNVFASNNTPESVITSFLEAMRNGDEAKAITYLDKDSFIKPINVMKPQLGKKDFTKRDLSLITGIFMSGNGGINWRYEVKKNTININPDNKGNFTYDVTISNSNYDTEKMFYVKLVNKVWKITRWL</sequence>